<dbReference type="GO" id="GO:0015031">
    <property type="term" value="P:protein transport"/>
    <property type="evidence" value="ECO:0007669"/>
    <property type="project" value="UniProtKB-KW"/>
</dbReference>
<comment type="subunit">
    <text evidence="2">Homodimers and heterodimers.</text>
</comment>
<feature type="compositionally biased region" description="Polar residues" evidence="11">
    <location>
        <begin position="305"/>
        <end position="316"/>
    </location>
</feature>
<dbReference type="Gene3D" id="3.30.60.90">
    <property type="match status" value="1"/>
</dbReference>
<evidence type="ECO:0000256" key="11">
    <source>
        <dbReference type="SAM" id="MobiDB-lite"/>
    </source>
</evidence>
<feature type="compositionally biased region" description="Polar residues" evidence="11">
    <location>
        <begin position="90"/>
        <end position="103"/>
    </location>
</feature>
<feature type="region of interest" description="Disordered" evidence="11">
    <location>
        <begin position="294"/>
        <end position="320"/>
    </location>
</feature>
<dbReference type="SMART" id="SM00666">
    <property type="entry name" value="PB1"/>
    <property type="match status" value="1"/>
</dbReference>
<evidence type="ECO:0000256" key="4">
    <source>
        <dbReference type="ARBA" id="ARBA00022554"/>
    </source>
</evidence>
<feature type="region of interest" description="Disordered" evidence="11">
    <location>
        <begin position="350"/>
        <end position="400"/>
    </location>
</feature>
<evidence type="ECO:0000313" key="14">
    <source>
        <dbReference type="EMBL" id="OIW00304.1"/>
    </source>
</evidence>
<dbReference type="InterPro" id="IPR032350">
    <property type="entry name" value="Nbr1_FW"/>
</dbReference>
<reference evidence="14 15" key="1">
    <citation type="journal article" date="2017" name="Plant Biotechnol. J.">
        <title>A comprehensive draft genome sequence for lupin (Lupinus angustifolius), an emerging health food: insights into plant-microbe interactions and legume evolution.</title>
        <authorList>
            <person name="Hane J.K."/>
            <person name="Ming Y."/>
            <person name="Kamphuis L.G."/>
            <person name="Nelson M.N."/>
            <person name="Garg G."/>
            <person name="Atkins C.A."/>
            <person name="Bayer P.E."/>
            <person name="Bravo A."/>
            <person name="Bringans S."/>
            <person name="Cannon S."/>
            <person name="Edwards D."/>
            <person name="Foley R."/>
            <person name="Gao L.L."/>
            <person name="Harrison M.J."/>
            <person name="Huang W."/>
            <person name="Hurgobin B."/>
            <person name="Li S."/>
            <person name="Liu C.W."/>
            <person name="McGrath A."/>
            <person name="Morahan G."/>
            <person name="Murray J."/>
            <person name="Weller J."/>
            <person name="Jian J."/>
            <person name="Singh K.B."/>
        </authorList>
    </citation>
    <scope>NUCLEOTIDE SEQUENCE [LARGE SCALE GENOMIC DNA]</scope>
    <source>
        <strain evidence="15">cv. Tanjil</strain>
        <tissue evidence="14">Whole plant</tissue>
    </source>
</reference>
<dbReference type="PROSITE" id="PS50135">
    <property type="entry name" value="ZF_ZZ_2"/>
    <property type="match status" value="1"/>
</dbReference>
<dbReference type="Gene3D" id="1.10.8.10">
    <property type="entry name" value="DNA helicase RuvA subunit, C-terminal domain"/>
    <property type="match status" value="2"/>
</dbReference>
<dbReference type="PROSITE" id="PS51745">
    <property type="entry name" value="PB1"/>
    <property type="match status" value="1"/>
</dbReference>
<dbReference type="Pfam" id="PF16158">
    <property type="entry name" value="N_BRCA1_IG"/>
    <property type="match status" value="1"/>
</dbReference>
<dbReference type="InterPro" id="IPR000270">
    <property type="entry name" value="PB1_dom"/>
</dbReference>
<keyword evidence="3" id="KW-0813">Transport</keyword>
<evidence type="ECO:0008006" key="16">
    <source>
        <dbReference type="Google" id="ProtNLM"/>
    </source>
</evidence>
<dbReference type="CDD" id="cd14947">
    <property type="entry name" value="NBR1_like"/>
    <property type="match status" value="1"/>
</dbReference>
<evidence type="ECO:0000259" key="13">
    <source>
        <dbReference type="PROSITE" id="PS51745"/>
    </source>
</evidence>
<dbReference type="AlphaFoldDB" id="A0A4P1R3D6"/>
<feature type="compositionally biased region" description="Polar residues" evidence="11">
    <location>
        <begin position="367"/>
        <end position="376"/>
    </location>
</feature>
<dbReference type="SUPFAM" id="SSF54277">
    <property type="entry name" value="CAD &amp; PB1 domains"/>
    <property type="match status" value="1"/>
</dbReference>
<evidence type="ECO:0000256" key="1">
    <source>
        <dbReference type="ARBA" id="ARBA00004116"/>
    </source>
</evidence>
<organism evidence="14 15">
    <name type="scientific">Lupinus angustifolius</name>
    <name type="common">Narrow-leaved blue lupine</name>
    <dbReference type="NCBI Taxonomy" id="3871"/>
    <lineage>
        <taxon>Eukaryota</taxon>
        <taxon>Viridiplantae</taxon>
        <taxon>Streptophyta</taxon>
        <taxon>Embryophyta</taxon>
        <taxon>Tracheophyta</taxon>
        <taxon>Spermatophyta</taxon>
        <taxon>Magnoliopsida</taxon>
        <taxon>eudicotyledons</taxon>
        <taxon>Gunneridae</taxon>
        <taxon>Pentapetalae</taxon>
        <taxon>rosids</taxon>
        <taxon>fabids</taxon>
        <taxon>Fabales</taxon>
        <taxon>Fabaceae</taxon>
        <taxon>Papilionoideae</taxon>
        <taxon>50 kb inversion clade</taxon>
        <taxon>genistoids sensu lato</taxon>
        <taxon>core genistoids</taxon>
        <taxon>Genisteae</taxon>
        <taxon>Lupinus</taxon>
    </lineage>
</organism>
<dbReference type="PANTHER" id="PTHR20930">
    <property type="entry name" value="OVARIAN CARCINOMA ANTIGEN CA125-RELATED"/>
    <property type="match status" value="1"/>
</dbReference>
<dbReference type="SUPFAM" id="SSF57850">
    <property type="entry name" value="RING/U-box"/>
    <property type="match status" value="1"/>
</dbReference>
<sequence length="1084" mass="112192">MDSSLVIKVKYEETLRRFSACVNENNQLDLDLAGLRAKICSLFNFTADANLVLRYIDEDGDLVTLVDDDDLRDVMRQRLPFLRIDIHMSNGSGDKPNSSSRGNATPLRSHVTDPFRSGNVVVADVWKSVQEPLTGALSNLCLDSKAVSSANPVLANLADTISKVGKPILNSHFQPSVATGPSTKNGTPGEHAIPKAKGQQSTYVNANFTDFISRSANPPFNSLYQPHVVSGTSLKNGVLGEHVTPEARGLPQPGIAESTSGSPFHAFADFVSKFGKPVGNSHYQWPHHVAGVRGEHVTPEERGRQSTYVDKSSNGIQPMETGNVIRDSMERGAPVDLNIPPFDLYSSQSTNVNITPLSPAVPDGDSKNGTNEGKNSGTHKGKNSWISSSSAAPSNGSNWTSSNDYIKTPTYLRDSATLLTKSSGTSSSTAPANSSTMTSSTAFVKPPIYTGDLGVPSSRTLYINMTDHAMAPISMIHRGVQCGGCGVCPIVGYRFNSKVKDNYGLCSTCFNKVGNVGDYNRIDHLRSRYLSALARNSKLARSKLDSRFILDVNVIDGTMMAPSTAFTKIWRIRNNGTLVWPLGTQLVWIGGDNFSDSHLVDLQVPKEGLHVDKELDIAVDFIAPQLPGRYISYWRVASPSGQKFGQRVWVLIQVDASLKESFYDRSQGLNLSIPLDVSGSKASQLIDINVQPTDDHIPNAHTELVNEMVDNQLMMQELLNNLNDGTDIAAAPVPTIAATAASAPATSAAASSAPATSAAASSAPATSAAAASAPATSAAASSAPATSAAASSAPATSAAAASAPATSAAAASAPATSAAAASAPATSAAAASAPATSAAAASAPATSAAAASAPATSASAASAPATSTSAASAPATSTSAASAPATSTSAASAPATSTSAASAPATSTSAASAPATSTSAASAPATSTSAASAPATSTAAASAPATSTAAASVPTIALSSVSYPNIYLSETGHAVPSSQQSAAVDVPSSTLGVGVNNSVEETLLKELEEMGFKQVDLNLGILRMNEYNLEQSVDDLCGFYEWDPILEELHEMGFRDNDMNKKLLMKNSGSIKRVVMDLLNEDQA</sequence>
<dbReference type="SUPFAM" id="SSF46934">
    <property type="entry name" value="UBA-like"/>
    <property type="match status" value="1"/>
</dbReference>
<dbReference type="GO" id="GO:0008270">
    <property type="term" value="F:zinc ion binding"/>
    <property type="evidence" value="ECO:0007669"/>
    <property type="project" value="UniProtKB-KW"/>
</dbReference>
<keyword evidence="9" id="KW-0072">Autophagy</keyword>
<dbReference type="FunFam" id="1.10.8.10:FF:000085">
    <property type="entry name" value="protein NBR1 homolog"/>
    <property type="match status" value="1"/>
</dbReference>
<proteinExistence type="predicted"/>
<feature type="region of interest" description="Disordered" evidence="11">
    <location>
        <begin position="90"/>
        <end position="110"/>
    </location>
</feature>
<keyword evidence="6 10" id="KW-0863">Zinc-finger</keyword>
<dbReference type="Pfam" id="PF00564">
    <property type="entry name" value="PB1"/>
    <property type="match status" value="1"/>
</dbReference>
<dbReference type="InterPro" id="IPR000433">
    <property type="entry name" value="Znf_ZZ"/>
</dbReference>
<dbReference type="PANTHER" id="PTHR20930:SF0">
    <property type="entry name" value="PROTEIN ILRUN"/>
    <property type="match status" value="1"/>
</dbReference>
<feature type="domain" description="PB1" evidence="13">
    <location>
        <begin position="4"/>
        <end position="89"/>
    </location>
</feature>
<evidence type="ECO:0000256" key="8">
    <source>
        <dbReference type="ARBA" id="ARBA00022927"/>
    </source>
</evidence>
<dbReference type="InterPro" id="IPR053793">
    <property type="entry name" value="PB1-like"/>
</dbReference>
<keyword evidence="4" id="KW-0926">Vacuole</keyword>
<feature type="region of interest" description="Disordered" evidence="11">
    <location>
        <begin position="174"/>
        <end position="200"/>
    </location>
</feature>
<feature type="compositionally biased region" description="Basic and acidic residues" evidence="11">
    <location>
        <begin position="294"/>
        <end position="304"/>
    </location>
</feature>
<evidence type="ECO:0000313" key="15">
    <source>
        <dbReference type="Proteomes" id="UP000188354"/>
    </source>
</evidence>
<keyword evidence="7" id="KW-0862">Zinc</keyword>
<evidence type="ECO:0000256" key="10">
    <source>
        <dbReference type="PROSITE-ProRule" id="PRU00228"/>
    </source>
</evidence>
<dbReference type="Gene3D" id="3.10.20.90">
    <property type="entry name" value="Phosphatidylinositol 3-kinase Catalytic Subunit, Chain A, domain 1"/>
    <property type="match status" value="1"/>
</dbReference>
<dbReference type="GO" id="GO:0005773">
    <property type="term" value="C:vacuole"/>
    <property type="evidence" value="ECO:0007669"/>
    <property type="project" value="UniProtKB-SubCell"/>
</dbReference>
<dbReference type="InterPro" id="IPR009060">
    <property type="entry name" value="UBA-like_sf"/>
</dbReference>
<dbReference type="InterPro" id="IPR056893">
    <property type="entry name" value="UBA_Nbr1_C"/>
</dbReference>
<evidence type="ECO:0000256" key="7">
    <source>
        <dbReference type="ARBA" id="ARBA00022833"/>
    </source>
</evidence>
<dbReference type="EMBL" id="CM007372">
    <property type="protein sequence ID" value="OIW00304.1"/>
    <property type="molecule type" value="Genomic_DNA"/>
</dbReference>
<evidence type="ECO:0000256" key="3">
    <source>
        <dbReference type="ARBA" id="ARBA00022448"/>
    </source>
</evidence>
<dbReference type="InterPro" id="IPR013783">
    <property type="entry name" value="Ig-like_fold"/>
</dbReference>
<dbReference type="KEGG" id="lang:109362713"/>
<dbReference type="Gramene" id="OIW00304">
    <property type="protein sequence ID" value="OIW00304"/>
    <property type="gene ID" value="TanjilG_27555"/>
</dbReference>
<dbReference type="CDD" id="cd14319">
    <property type="entry name" value="UBA_NBR1"/>
    <property type="match status" value="1"/>
</dbReference>
<dbReference type="InterPro" id="IPR043145">
    <property type="entry name" value="Znf_ZZ_sf"/>
</dbReference>
<comment type="subcellular location">
    <subcellularLocation>
        <location evidence="1">Vacuole</location>
    </subcellularLocation>
</comment>
<feature type="domain" description="ZZ-type" evidence="12">
    <location>
        <begin position="477"/>
        <end position="534"/>
    </location>
</feature>
<accession>A0A4P1R3D6</accession>
<dbReference type="Pfam" id="PF00569">
    <property type="entry name" value="ZZ"/>
    <property type="match status" value="1"/>
</dbReference>
<dbReference type="Gene3D" id="2.60.40.10">
    <property type="entry name" value="Immunoglobulins"/>
    <property type="match status" value="1"/>
</dbReference>
<name>A0A4P1R3D6_LUPAN</name>
<evidence type="ECO:0000256" key="9">
    <source>
        <dbReference type="ARBA" id="ARBA00023006"/>
    </source>
</evidence>
<feature type="compositionally biased region" description="Low complexity" evidence="11">
    <location>
        <begin position="383"/>
        <end position="399"/>
    </location>
</feature>
<dbReference type="Pfam" id="PF24932">
    <property type="entry name" value="UBA_NBR1_C"/>
    <property type="match status" value="2"/>
</dbReference>
<dbReference type="STRING" id="3871.A0A4P1R3D6"/>
<dbReference type="SMART" id="SM00291">
    <property type="entry name" value="ZnF_ZZ"/>
    <property type="match status" value="1"/>
</dbReference>
<keyword evidence="15" id="KW-1185">Reference proteome</keyword>
<gene>
    <name evidence="14" type="ORF">TanjilG_27555</name>
</gene>
<dbReference type="GO" id="GO:0006914">
    <property type="term" value="P:autophagy"/>
    <property type="evidence" value="ECO:0007669"/>
    <property type="project" value="UniProtKB-KW"/>
</dbReference>
<protein>
    <recommendedName>
        <fullName evidence="16">ZZ-type domain-containing protein</fullName>
    </recommendedName>
</protein>
<dbReference type="Proteomes" id="UP000188354">
    <property type="component" value="Chromosome LG12"/>
</dbReference>
<dbReference type="OrthoDB" id="661148at2759"/>
<evidence type="ECO:0000259" key="12">
    <source>
        <dbReference type="PROSITE" id="PS50135"/>
    </source>
</evidence>
<feature type="compositionally biased region" description="Polar residues" evidence="11">
    <location>
        <begin position="174"/>
        <end position="186"/>
    </location>
</feature>
<evidence type="ECO:0000256" key="5">
    <source>
        <dbReference type="ARBA" id="ARBA00022723"/>
    </source>
</evidence>
<evidence type="ECO:0000256" key="2">
    <source>
        <dbReference type="ARBA" id="ARBA00011726"/>
    </source>
</evidence>
<evidence type="ECO:0000256" key="6">
    <source>
        <dbReference type="ARBA" id="ARBA00022771"/>
    </source>
</evidence>
<keyword evidence="8" id="KW-0653">Protein transport</keyword>
<keyword evidence="5" id="KW-0479">Metal-binding</keyword>